<evidence type="ECO:0000256" key="1">
    <source>
        <dbReference type="SAM" id="MobiDB-lite"/>
    </source>
</evidence>
<proteinExistence type="predicted"/>
<protein>
    <submittedName>
        <fullName evidence="2">Uncharacterized protein</fullName>
    </submittedName>
</protein>
<dbReference type="EMBL" id="VSWC01000145">
    <property type="protein sequence ID" value="KAA1076460.1"/>
    <property type="molecule type" value="Genomic_DNA"/>
</dbReference>
<accession>A0A5B0MKX5</accession>
<dbReference type="EMBL" id="VDEP01000038">
    <property type="protein sequence ID" value="KAA1135504.1"/>
    <property type="molecule type" value="Genomic_DNA"/>
</dbReference>
<dbReference type="Proteomes" id="UP000324748">
    <property type="component" value="Unassembled WGS sequence"/>
</dbReference>
<feature type="region of interest" description="Disordered" evidence="1">
    <location>
        <begin position="1"/>
        <end position="89"/>
    </location>
</feature>
<keyword evidence="4" id="KW-1185">Reference proteome</keyword>
<gene>
    <name evidence="2" type="ORF">PGT21_007882</name>
    <name evidence="3" type="ORF">PGTUg99_008396</name>
</gene>
<comment type="caution">
    <text evidence="2">The sequence shown here is derived from an EMBL/GenBank/DDBJ whole genome shotgun (WGS) entry which is preliminary data.</text>
</comment>
<sequence>MGVSKTPSPPSSTPPVHSHVRRTVLPSRRKDGSPPAITYGPKGVFRPRSEDGHPRPSIMPGVLSRLGKPSLDSGRMRQKDHSVPALPQL</sequence>
<evidence type="ECO:0000313" key="4">
    <source>
        <dbReference type="Proteomes" id="UP000324748"/>
    </source>
</evidence>
<evidence type="ECO:0000313" key="3">
    <source>
        <dbReference type="EMBL" id="KAA1135504.1"/>
    </source>
</evidence>
<dbReference type="AlphaFoldDB" id="A0A5B0MKX5"/>
<evidence type="ECO:0000313" key="2">
    <source>
        <dbReference type="EMBL" id="KAA1076460.1"/>
    </source>
</evidence>
<organism evidence="2 4">
    <name type="scientific">Puccinia graminis f. sp. tritici</name>
    <dbReference type="NCBI Taxonomy" id="56615"/>
    <lineage>
        <taxon>Eukaryota</taxon>
        <taxon>Fungi</taxon>
        <taxon>Dikarya</taxon>
        <taxon>Basidiomycota</taxon>
        <taxon>Pucciniomycotina</taxon>
        <taxon>Pucciniomycetes</taxon>
        <taxon>Pucciniales</taxon>
        <taxon>Pucciniaceae</taxon>
        <taxon>Puccinia</taxon>
    </lineage>
</organism>
<evidence type="ECO:0000313" key="5">
    <source>
        <dbReference type="Proteomes" id="UP000325313"/>
    </source>
</evidence>
<name>A0A5B0MKX5_PUCGR</name>
<reference evidence="4 5" key="1">
    <citation type="submission" date="2019-05" db="EMBL/GenBank/DDBJ databases">
        <title>Emergence of the Ug99 lineage of the wheat stem rust pathogen through somatic hybridization.</title>
        <authorList>
            <person name="Li F."/>
            <person name="Upadhyaya N.M."/>
            <person name="Sperschneider J."/>
            <person name="Matny O."/>
            <person name="Nguyen-Phuc H."/>
            <person name="Mago R."/>
            <person name="Raley C."/>
            <person name="Miller M.E."/>
            <person name="Silverstein K.A.T."/>
            <person name="Henningsen E."/>
            <person name="Hirsch C.D."/>
            <person name="Visser B."/>
            <person name="Pretorius Z.A."/>
            <person name="Steffenson B.J."/>
            <person name="Schwessinger B."/>
            <person name="Dodds P.N."/>
            <person name="Figueroa M."/>
        </authorList>
    </citation>
    <scope>NUCLEOTIDE SEQUENCE [LARGE SCALE GENOMIC DNA]</scope>
    <source>
        <strain evidence="2">21-0</strain>
        <strain evidence="3 5">Ug99</strain>
    </source>
</reference>
<dbReference type="Proteomes" id="UP000325313">
    <property type="component" value="Unassembled WGS sequence"/>
</dbReference>